<keyword evidence="5 7" id="KW-0408">Iron</keyword>
<protein>
    <submittedName>
        <fullName evidence="9">Cytochrome P450, family 1, subfamily C, polypeptide 2</fullName>
    </submittedName>
</protein>
<dbReference type="GO" id="GO:0042446">
    <property type="term" value="P:hormone biosynthetic process"/>
    <property type="evidence" value="ECO:0007669"/>
    <property type="project" value="TreeGrafter"/>
</dbReference>
<evidence type="ECO:0000313" key="10">
    <source>
        <dbReference type="Proteomes" id="UP000472271"/>
    </source>
</evidence>
<dbReference type="Pfam" id="PF00067">
    <property type="entry name" value="p450"/>
    <property type="match status" value="1"/>
</dbReference>
<dbReference type="InterPro" id="IPR001128">
    <property type="entry name" value="Cyt_P450"/>
</dbReference>
<dbReference type="Ensembl" id="ENSSORT00005050826.1">
    <property type="protein sequence ID" value="ENSSORP00005049624.1"/>
    <property type="gene ID" value="ENSSORG00005022524.1"/>
</dbReference>
<organism evidence="9 10">
    <name type="scientific">Sphaeramia orbicularis</name>
    <name type="common">orbiculate cardinalfish</name>
    <dbReference type="NCBI Taxonomy" id="375764"/>
    <lineage>
        <taxon>Eukaryota</taxon>
        <taxon>Metazoa</taxon>
        <taxon>Chordata</taxon>
        <taxon>Craniata</taxon>
        <taxon>Vertebrata</taxon>
        <taxon>Euteleostomi</taxon>
        <taxon>Actinopterygii</taxon>
        <taxon>Neopterygii</taxon>
        <taxon>Teleostei</taxon>
        <taxon>Neoteleostei</taxon>
        <taxon>Acanthomorphata</taxon>
        <taxon>Gobiaria</taxon>
        <taxon>Kurtiformes</taxon>
        <taxon>Apogonoidei</taxon>
        <taxon>Apogonidae</taxon>
        <taxon>Apogoninae</taxon>
        <taxon>Sphaeramia</taxon>
    </lineage>
</organism>
<sequence>MGQEPQTQEKTAWTLRLACGGQRHAAGSNASHHLAKLAKKYGNVYQIRLGHLPYLDAFIYETMRFTNVTIEGQFIPKDTVVFINQWSINHDPLSERTPYLNPSRFLDENGSLDKDITNSVMIFSAGKRRCIGDQIAKVEIFLFFAILLHQCTFEKCPTQDLSLDCSYGLTLKPLDYKISCELHLNSAVTALSVTEKT</sequence>
<dbReference type="PANTHER" id="PTHR24289:SF15">
    <property type="entry name" value="CYTOCHROME P450 FAMILY 1 SUBFAMILY B MEMBER 1"/>
    <property type="match status" value="1"/>
</dbReference>
<keyword evidence="2 7" id="KW-0349">Heme</keyword>
<comment type="cofactor">
    <cofactor evidence="7">
        <name>heme</name>
        <dbReference type="ChEBI" id="CHEBI:30413"/>
    </cofactor>
</comment>
<keyword evidence="3 7" id="KW-0479">Metal-binding</keyword>
<dbReference type="GO" id="GO:0020037">
    <property type="term" value="F:heme binding"/>
    <property type="evidence" value="ECO:0007669"/>
    <property type="project" value="InterPro"/>
</dbReference>
<dbReference type="InterPro" id="IPR017972">
    <property type="entry name" value="Cyt_P450_CS"/>
</dbReference>
<evidence type="ECO:0000256" key="8">
    <source>
        <dbReference type="RuleBase" id="RU000461"/>
    </source>
</evidence>
<dbReference type="SUPFAM" id="SSF48264">
    <property type="entry name" value="Cytochrome P450"/>
    <property type="match status" value="1"/>
</dbReference>
<dbReference type="InterPro" id="IPR036396">
    <property type="entry name" value="Cyt_P450_sf"/>
</dbReference>
<evidence type="ECO:0000256" key="5">
    <source>
        <dbReference type="ARBA" id="ARBA00023004"/>
    </source>
</evidence>
<evidence type="ECO:0000256" key="3">
    <source>
        <dbReference type="ARBA" id="ARBA00022723"/>
    </source>
</evidence>
<proteinExistence type="inferred from homology"/>
<dbReference type="PRINTS" id="PR00463">
    <property type="entry name" value="EP450I"/>
</dbReference>
<evidence type="ECO:0000313" key="9">
    <source>
        <dbReference type="Ensembl" id="ENSSORP00005049624.1"/>
    </source>
</evidence>
<keyword evidence="6 8" id="KW-0503">Monooxygenase</keyword>
<reference evidence="9" key="3">
    <citation type="submission" date="2025-09" db="UniProtKB">
        <authorList>
            <consortium name="Ensembl"/>
        </authorList>
    </citation>
    <scope>IDENTIFICATION</scope>
</reference>
<evidence type="ECO:0000256" key="1">
    <source>
        <dbReference type="ARBA" id="ARBA00010617"/>
    </source>
</evidence>
<evidence type="ECO:0000256" key="7">
    <source>
        <dbReference type="PIRSR" id="PIRSR602401-1"/>
    </source>
</evidence>
<dbReference type="InterPro" id="IPR002401">
    <property type="entry name" value="Cyt_P450_E_grp-I"/>
</dbReference>
<keyword evidence="10" id="KW-1185">Reference proteome</keyword>
<name>A0A673C8P6_9TELE</name>
<feature type="binding site" description="axial binding residue" evidence="7">
    <location>
        <position position="130"/>
    </location>
    <ligand>
        <name>heme</name>
        <dbReference type="ChEBI" id="CHEBI:30413"/>
    </ligand>
    <ligandPart>
        <name>Fe</name>
        <dbReference type="ChEBI" id="CHEBI:18248"/>
    </ligandPart>
</feature>
<dbReference type="GO" id="GO:0042448">
    <property type="term" value="P:progesterone metabolic process"/>
    <property type="evidence" value="ECO:0007669"/>
    <property type="project" value="TreeGrafter"/>
</dbReference>
<evidence type="ECO:0000256" key="6">
    <source>
        <dbReference type="ARBA" id="ARBA00023033"/>
    </source>
</evidence>
<dbReference type="GO" id="GO:0004508">
    <property type="term" value="F:steroid 17-alpha-monooxygenase activity"/>
    <property type="evidence" value="ECO:0007669"/>
    <property type="project" value="TreeGrafter"/>
</dbReference>
<evidence type="ECO:0000256" key="2">
    <source>
        <dbReference type="ARBA" id="ARBA00022617"/>
    </source>
</evidence>
<dbReference type="Gene3D" id="1.10.630.10">
    <property type="entry name" value="Cytochrome P450"/>
    <property type="match status" value="1"/>
</dbReference>
<accession>A0A673C8P6</accession>
<dbReference type="PRINTS" id="PR00385">
    <property type="entry name" value="P450"/>
</dbReference>
<reference evidence="9" key="2">
    <citation type="submission" date="2025-08" db="UniProtKB">
        <authorList>
            <consortium name="Ensembl"/>
        </authorList>
    </citation>
    <scope>IDENTIFICATION</scope>
</reference>
<evidence type="ECO:0000256" key="4">
    <source>
        <dbReference type="ARBA" id="ARBA00023002"/>
    </source>
</evidence>
<dbReference type="GO" id="GO:0005506">
    <property type="term" value="F:iron ion binding"/>
    <property type="evidence" value="ECO:0007669"/>
    <property type="project" value="InterPro"/>
</dbReference>
<keyword evidence="4 8" id="KW-0560">Oxidoreductase</keyword>
<reference evidence="9" key="1">
    <citation type="submission" date="2019-06" db="EMBL/GenBank/DDBJ databases">
        <authorList>
            <consortium name="Wellcome Sanger Institute Data Sharing"/>
        </authorList>
    </citation>
    <scope>NUCLEOTIDE SEQUENCE [LARGE SCALE GENOMIC DNA]</scope>
</reference>
<dbReference type="AlphaFoldDB" id="A0A673C8P6"/>
<comment type="similarity">
    <text evidence="1 8">Belongs to the cytochrome P450 family.</text>
</comment>
<dbReference type="Proteomes" id="UP000472271">
    <property type="component" value="Chromosome 22"/>
</dbReference>
<dbReference type="PANTHER" id="PTHR24289">
    <property type="entry name" value="STEROID 17-ALPHA-HYDROXYLASE/17,20 LYASE"/>
    <property type="match status" value="1"/>
</dbReference>
<dbReference type="PROSITE" id="PS00086">
    <property type="entry name" value="CYTOCHROME_P450"/>
    <property type="match status" value="1"/>
</dbReference>